<evidence type="ECO:0000313" key="4">
    <source>
        <dbReference type="Proteomes" id="UP000799772"/>
    </source>
</evidence>
<dbReference type="InterPro" id="IPR007245">
    <property type="entry name" value="PIG-T"/>
</dbReference>
<dbReference type="Pfam" id="PF04113">
    <property type="entry name" value="Gpi16"/>
    <property type="match status" value="1"/>
</dbReference>
<keyword evidence="1" id="KW-0472">Membrane</keyword>
<sequence>MFFSFLLCLFFTSLAYGSDYRERLLLRPLPHGALLASFNFQSNASSTSFEQQNFRYFPRSLGQILQHTHTKELHLRFSLGRWDAEAWGARPWNGAREGGTGVELWAWVEAASDKEANARWLTLTNALSGLFCASLNFIDSTRTIRPVMTFEPEGSHPPNALGNLHLLHGNLPHEVVCTENLTPFLKLLPCKGKAGISSLFDGHKLFDASWQTMAIDVRPVCTGDGSECVLEMEQTVDMVLDIERSKRPRDNPIPRPAPIEDIRCDESKFYNSHDSCMPLAKSTEPAWSLQDVFGRQISGACPLSDANDAERVICVNAVPERTFEIRSGAAQRVAEQVAPDMRCTALPSGPEEGLDFDLLFSDQPLTPPVNLTRPRLHAFRSMTGHGQERGGIEAVLRNPLSQPVSLVYMESLPWFMKPYLHTLNVAVSGNGNRDFQALKETYYRPAVDRERGTHIELLLEIPASSTLTLSYDFDKAILRYTEYPPDANRGFDVAPAVIRLLPNAADIASTSADERQKGVYLRTTDLLLPLPTPDFSMPYNVIILTSTVMALGFGSIFNLLVRRFVAADEVEGATLRARIAGLKERFRSKLQSIWARHSGKGEKDQ</sequence>
<gene>
    <name evidence="3" type="ORF">NA57DRAFT_76637</name>
</gene>
<dbReference type="Proteomes" id="UP000799772">
    <property type="component" value="Unassembled WGS sequence"/>
</dbReference>
<feature type="signal peptide" evidence="2">
    <location>
        <begin position="1"/>
        <end position="17"/>
    </location>
</feature>
<evidence type="ECO:0000256" key="1">
    <source>
        <dbReference type="SAM" id="Phobius"/>
    </source>
</evidence>
<dbReference type="EMBL" id="ML978127">
    <property type="protein sequence ID" value="KAF2097830.1"/>
    <property type="molecule type" value="Genomic_DNA"/>
</dbReference>
<proteinExistence type="predicted"/>
<organism evidence="3 4">
    <name type="scientific">Rhizodiscina lignyota</name>
    <dbReference type="NCBI Taxonomy" id="1504668"/>
    <lineage>
        <taxon>Eukaryota</taxon>
        <taxon>Fungi</taxon>
        <taxon>Dikarya</taxon>
        <taxon>Ascomycota</taxon>
        <taxon>Pezizomycotina</taxon>
        <taxon>Dothideomycetes</taxon>
        <taxon>Pleosporomycetidae</taxon>
        <taxon>Aulographales</taxon>
        <taxon>Rhizodiscinaceae</taxon>
        <taxon>Rhizodiscina</taxon>
    </lineage>
</organism>
<name>A0A9P4IEK7_9PEZI</name>
<accession>A0A9P4IEK7</accession>
<evidence type="ECO:0000256" key="2">
    <source>
        <dbReference type="SAM" id="SignalP"/>
    </source>
</evidence>
<reference evidence="3" key="1">
    <citation type="journal article" date="2020" name="Stud. Mycol.">
        <title>101 Dothideomycetes genomes: a test case for predicting lifestyles and emergence of pathogens.</title>
        <authorList>
            <person name="Haridas S."/>
            <person name="Albert R."/>
            <person name="Binder M."/>
            <person name="Bloem J."/>
            <person name="Labutti K."/>
            <person name="Salamov A."/>
            <person name="Andreopoulos B."/>
            <person name="Baker S."/>
            <person name="Barry K."/>
            <person name="Bills G."/>
            <person name="Bluhm B."/>
            <person name="Cannon C."/>
            <person name="Castanera R."/>
            <person name="Culley D."/>
            <person name="Daum C."/>
            <person name="Ezra D."/>
            <person name="Gonzalez J."/>
            <person name="Henrissat B."/>
            <person name="Kuo A."/>
            <person name="Liang C."/>
            <person name="Lipzen A."/>
            <person name="Lutzoni F."/>
            <person name="Magnuson J."/>
            <person name="Mondo S."/>
            <person name="Nolan M."/>
            <person name="Ohm R."/>
            <person name="Pangilinan J."/>
            <person name="Park H.-J."/>
            <person name="Ramirez L."/>
            <person name="Alfaro M."/>
            <person name="Sun H."/>
            <person name="Tritt A."/>
            <person name="Yoshinaga Y."/>
            <person name="Zwiers L.-H."/>
            <person name="Turgeon B."/>
            <person name="Goodwin S."/>
            <person name="Spatafora J."/>
            <person name="Crous P."/>
            <person name="Grigoriev I."/>
        </authorList>
    </citation>
    <scope>NUCLEOTIDE SEQUENCE</scope>
    <source>
        <strain evidence="3">CBS 133067</strain>
    </source>
</reference>
<dbReference type="GO" id="GO:0042765">
    <property type="term" value="C:GPI-anchor transamidase complex"/>
    <property type="evidence" value="ECO:0007669"/>
    <property type="project" value="InterPro"/>
</dbReference>
<keyword evidence="1" id="KW-0812">Transmembrane</keyword>
<dbReference type="GO" id="GO:0016255">
    <property type="term" value="P:attachment of GPI anchor to protein"/>
    <property type="evidence" value="ECO:0007669"/>
    <property type="project" value="InterPro"/>
</dbReference>
<feature type="chain" id="PRO_5040335300" evidence="2">
    <location>
        <begin position="18"/>
        <end position="605"/>
    </location>
</feature>
<dbReference type="PANTHER" id="PTHR12959">
    <property type="entry name" value="GPI TRANSAMIDASE COMPONENT PIG-T-RELATED"/>
    <property type="match status" value="1"/>
</dbReference>
<dbReference type="PANTHER" id="PTHR12959:SF11">
    <property type="entry name" value="GPI TRANSAMIDASE COMPONENT PIG-T"/>
    <property type="match status" value="1"/>
</dbReference>
<dbReference type="OrthoDB" id="331263at2759"/>
<dbReference type="AlphaFoldDB" id="A0A9P4IEK7"/>
<keyword evidence="4" id="KW-1185">Reference proteome</keyword>
<comment type="caution">
    <text evidence="3">The sequence shown here is derived from an EMBL/GenBank/DDBJ whole genome shotgun (WGS) entry which is preliminary data.</text>
</comment>
<protein>
    <submittedName>
        <fullName evidence="3">GPI transamidase-like protein component Gpi16</fullName>
    </submittedName>
</protein>
<evidence type="ECO:0000313" key="3">
    <source>
        <dbReference type="EMBL" id="KAF2097830.1"/>
    </source>
</evidence>
<keyword evidence="2" id="KW-0732">Signal</keyword>
<keyword evidence="1" id="KW-1133">Transmembrane helix</keyword>
<feature type="transmembrane region" description="Helical" evidence="1">
    <location>
        <begin position="539"/>
        <end position="561"/>
    </location>
</feature>